<gene>
    <name evidence="1" type="ORF">SPSIL_009880</name>
</gene>
<keyword evidence="2" id="KW-1185">Reference proteome</keyword>
<evidence type="ECO:0000313" key="2">
    <source>
        <dbReference type="Proteomes" id="UP000216752"/>
    </source>
</evidence>
<dbReference type="EMBL" id="CP155573">
    <property type="protein sequence ID" value="XFO64879.1"/>
    <property type="molecule type" value="Genomic_DNA"/>
</dbReference>
<evidence type="ECO:0000313" key="1">
    <source>
        <dbReference type="EMBL" id="XFO64879.1"/>
    </source>
</evidence>
<reference evidence="1" key="1">
    <citation type="submission" date="2024-05" db="EMBL/GenBank/DDBJ databases">
        <title>Isolation and characterization of Sporomusa carbonis sp. nov., a carboxydotrophic hydrogenogen in the genus of Sporomusa isolated from a charcoal burning pile.</title>
        <authorList>
            <person name="Boeer T."/>
            <person name="Rosenbaum F."/>
            <person name="Eysell L."/>
            <person name="Mueller V."/>
            <person name="Daniel R."/>
            <person name="Poehlein A."/>
        </authorList>
    </citation>
    <scope>NUCLEOTIDE SEQUENCE [LARGE SCALE GENOMIC DNA]</scope>
    <source>
        <strain evidence="1">DSM 10669</strain>
    </source>
</reference>
<organism evidence="1 2">
    <name type="scientific">Sporomusa silvacetica DSM 10669</name>
    <dbReference type="NCBI Taxonomy" id="1123289"/>
    <lineage>
        <taxon>Bacteria</taxon>
        <taxon>Bacillati</taxon>
        <taxon>Bacillota</taxon>
        <taxon>Negativicutes</taxon>
        <taxon>Selenomonadales</taxon>
        <taxon>Sporomusaceae</taxon>
        <taxon>Sporomusa</taxon>
    </lineage>
</organism>
<proteinExistence type="predicted"/>
<accession>A0ABZ3IGS2</accession>
<sequence length="76" mass="8407">MIIRRSSPIITGEPTALVFVCQNCAINQQAEGYVERKPFTNDVIIKPEGRNVLARHYSAYNQAIPYMADGNIPIGA</sequence>
<dbReference type="Proteomes" id="UP000216752">
    <property type="component" value="Chromosome"/>
</dbReference>
<name>A0ABZ3IGS2_9FIRM</name>
<protein>
    <submittedName>
        <fullName evidence="1">Uncharacterized protein</fullName>
    </submittedName>
</protein>